<dbReference type="InterPro" id="IPR006921">
    <property type="entry name" value="Interferon-rel_develop_reg_C"/>
</dbReference>
<evidence type="ECO:0000259" key="3">
    <source>
        <dbReference type="Pfam" id="PF04836"/>
    </source>
</evidence>
<dbReference type="InterPro" id="IPR016024">
    <property type="entry name" value="ARM-type_fold"/>
</dbReference>
<keyword evidence="6" id="KW-1185">Reference proteome</keyword>
<dbReference type="Pfam" id="PF04836">
    <property type="entry name" value="IFRD_C"/>
    <property type="match status" value="1"/>
</dbReference>
<feature type="domain" description="Interferon-related developmental regulator C-terminal" evidence="3">
    <location>
        <begin position="343"/>
        <end position="392"/>
    </location>
</feature>
<dbReference type="SUPFAM" id="SSF48371">
    <property type="entry name" value="ARM repeat"/>
    <property type="match status" value="1"/>
</dbReference>
<dbReference type="PANTHER" id="PTHR12354">
    <property type="entry name" value="INTERFERON-RELATED DEVELOPMENTAL REGULATOR"/>
    <property type="match status" value="1"/>
</dbReference>
<dbReference type="EnsemblMetazoa" id="AQUA002881-RA">
    <property type="protein sequence ID" value="AQUA002881-PA"/>
    <property type="gene ID" value="AQUA002881"/>
</dbReference>
<dbReference type="Pfam" id="PF05004">
    <property type="entry name" value="IFRD"/>
    <property type="match status" value="1"/>
</dbReference>
<reference evidence="5" key="1">
    <citation type="submission" date="2020-05" db="UniProtKB">
        <authorList>
            <consortium name="EnsemblMetazoa"/>
        </authorList>
    </citation>
    <scope>IDENTIFICATION</scope>
    <source>
        <strain evidence="5">SANGQUA</strain>
    </source>
</reference>
<proteinExistence type="inferred from homology"/>
<evidence type="ECO:0000256" key="1">
    <source>
        <dbReference type="ARBA" id="ARBA00008828"/>
    </source>
</evidence>
<evidence type="ECO:0000313" key="5">
    <source>
        <dbReference type="EnsemblMetazoa" id="AQUA002881-PA"/>
    </source>
</evidence>
<dbReference type="VEuPathDB" id="VectorBase:AQUA002881"/>
<dbReference type="InterPro" id="IPR011989">
    <property type="entry name" value="ARM-like"/>
</dbReference>
<evidence type="ECO:0000259" key="4">
    <source>
        <dbReference type="Pfam" id="PF05004"/>
    </source>
</evidence>
<accession>A0A182WZB5</accession>
<comment type="similarity">
    <text evidence="1">Belongs to the IFRD family.</text>
</comment>
<feature type="compositionally biased region" description="Low complexity" evidence="2">
    <location>
        <begin position="10"/>
        <end position="24"/>
    </location>
</feature>
<dbReference type="InterPro" id="IPR039777">
    <property type="entry name" value="IFRD"/>
</dbReference>
<dbReference type="InterPro" id="IPR007701">
    <property type="entry name" value="Interferon-rel_develop_reg_N"/>
</dbReference>
<feature type="domain" description="Interferon-related developmental regulator N-terminal" evidence="4">
    <location>
        <begin position="13"/>
        <end position="297"/>
    </location>
</feature>
<dbReference type="Gene3D" id="1.25.10.10">
    <property type="entry name" value="Leucine-rich Repeat Variant"/>
    <property type="match status" value="1"/>
</dbReference>
<evidence type="ECO:0000313" key="6">
    <source>
        <dbReference type="Proteomes" id="UP000076407"/>
    </source>
</evidence>
<evidence type="ECO:0000256" key="2">
    <source>
        <dbReference type="SAM" id="MobiDB-lite"/>
    </source>
</evidence>
<feature type="region of interest" description="Disordered" evidence="2">
    <location>
        <begin position="1"/>
        <end position="30"/>
    </location>
</feature>
<sequence>MSRNRKKPSAGDSQSSQAASPADCPSEDEAGAAVCEQELHKAIENTSFRRQQTRVSAYRSVCEGLVQRYCPGSLAGRKMALVESVKRSLRKGNEEERLWAVSVIPLLALQSETCADVPELVETFKPVMMGILTDDSLGNSNVRMKCCSVLGMLCFIGEDVRADEIVSLMKILQETINNVPVPVSDDFQAVVLRSWTLLLTLLSPSKILEHVKSANLLSPRDLMAMLDSNNLEVRTASGETIALMHELLCQYDSSFLQEDLPDLLNTVRNLSTDAYRFQGKRGRKLQRITFRDVLLYLQEGVVPEMRIKFGDETLLLNSWMMHRRYDCLKDVLGMALNVHLEENALVRDLLKLGPKVERIVRRPGGRIEKEFRHSFDASKECSITRGKERDKRLFHLE</sequence>
<name>A0A182WZB5_ANOQN</name>
<dbReference type="PANTHER" id="PTHR12354:SF1">
    <property type="entry name" value="INTERFERON-RELATED DEVELOPMENTAL REGULATOR 1"/>
    <property type="match status" value="1"/>
</dbReference>
<dbReference type="STRING" id="34691.A0A182WZB5"/>
<organism evidence="5 6">
    <name type="scientific">Anopheles quadriannulatus</name>
    <name type="common">Mosquito</name>
    <dbReference type="NCBI Taxonomy" id="34691"/>
    <lineage>
        <taxon>Eukaryota</taxon>
        <taxon>Metazoa</taxon>
        <taxon>Ecdysozoa</taxon>
        <taxon>Arthropoda</taxon>
        <taxon>Hexapoda</taxon>
        <taxon>Insecta</taxon>
        <taxon>Pterygota</taxon>
        <taxon>Neoptera</taxon>
        <taxon>Endopterygota</taxon>
        <taxon>Diptera</taxon>
        <taxon>Nematocera</taxon>
        <taxon>Culicoidea</taxon>
        <taxon>Culicidae</taxon>
        <taxon>Anophelinae</taxon>
        <taxon>Anopheles</taxon>
    </lineage>
</organism>
<dbReference type="AlphaFoldDB" id="A0A182WZB5"/>
<evidence type="ECO:0008006" key="7">
    <source>
        <dbReference type="Google" id="ProtNLM"/>
    </source>
</evidence>
<protein>
    <recommendedName>
        <fullName evidence="7">Interferon-related developmental regulator N-terminal domain-containing protein</fullName>
    </recommendedName>
</protein>
<dbReference type="Proteomes" id="UP000076407">
    <property type="component" value="Unassembled WGS sequence"/>
</dbReference>